<feature type="compositionally biased region" description="Basic and acidic residues" evidence="1">
    <location>
        <begin position="97"/>
        <end position="108"/>
    </location>
</feature>
<dbReference type="EMBL" id="JBIAXI010000007">
    <property type="protein sequence ID" value="MFF4774095.1"/>
    <property type="molecule type" value="Genomic_DNA"/>
</dbReference>
<name>A0ABW6V447_MICFU</name>
<evidence type="ECO:0000256" key="1">
    <source>
        <dbReference type="SAM" id="MobiDB-lite"/>
    </source>
</evidence>
<organism evidence="2 3">
    <name type="scientific">Microtetraspora fusca</name>
    <dbReference type="NCBI Taxonomy" id="1997"/>
    <lineage>
        <taxon>Bacteria</taxon>
        <taxon>Bacillati</taxon>
        <taxon>Actinomycetota</taxon>
        <taxon>Actinomycetes</taxon>
        <taxon>Streptosporangiales</taxon>
        <taxon>Streptosporangiaceae</taxon>
        <taxon>Microtetraspora</taxon>
    </lineage>
</organism>
<feature type="non-terminal residue" evidence="2">
    <location>
        <position position="1"/>
    </location>
</feature>
<gene>
    <name evidence="2" type="ORF">ACFY05_14665</name>
</gene>
<reference evidence="2 3" key="1">
    <citation type="submission" date="2024-10" db="EMBL/GenBank/DDBJ databases">
        <title>The Natural Products Discovery Center: Release of the First 8490 Sequenced Strains for Exploring Actinobacteria Biosynthetic Diversity.</title>
        <authorList>
            <person name="Kalkreuter E."/>
            <person name="Kautsar S.A."/>
            <person name="Yang D."/>
            <person name="Bader C.D."/>
            <person name="Teijaro C.N."/>
            <person name="Fluegel L."/>
            <person name="Davis C.M."/>
            <person name="Simpson J.R."/>
            <person name="Lauterbach L."/>
            <person name="Steele A.D."/>
            <person name="Gui C."/>
            <person name="Meng S."/>
            <person name="Li G."/>
            <person name="Viehrig K."/>
            <person name="Ye F."/>
            <person name="Su P."/>
            <person name="Kiefer A.F."/>
            <person name="Nichols A."/>
            <person name="Cepeda A.J."/>
            <person name="Yan W."/>
            <person name="Fan B."/>
            <person name="Jiang Y."/>
            <person name="Adhikari A."/>
            <person name="Zheng C.-J."/>
            <person name="Schuster L."/>
            <person name="Cowan T.M."/>
            <person name="Smanski M.J."/>
            <person name="Chevrette M.G."/>
            <person name="De Carvalho L.P.S."/>
            <person name="Shen B."/>
        </authorList>
    </citation>
    <scope>NUCLEOTIDE SEQUENCE [LARGE SCALE GENOMIC DNA]</scope>
    <source>
        <strain evidence="2 3">NPDC001281</strain>
    </source>
</reference>
<keyword evidence="3" id="KW-1185">Reference proteome</keyword>
<accession>A0ABW6V447</accession>
<comment type="caution">
    <text evidence="2">The sequence shown here is derived from an EMBL/GenBank/DDBJ whole genome shotgun (WGS) entry which is preliminary data.</text>
</comment>
<sequence length="108" mass="11939">TPKDAGKDGVVHHALAFSTLLSSQETDATTITSDSKPSHPLRGVTFASFFLSTILPRRPIRVKPSHFEELDPNRATPEESQPPRLQGNPSTLPDPCPLRERMTRKLIV</sequence>
<dbReference type="RefSeq" id="WP_387342462.1">
    <property type="nucleotide sequence ID" value="NZ_JBIAXI010000007.1"/>
</dbReference>
<dbReference type="Proteomes" id="UP001602119">
    <property type="component" value="Unassembled WGS sequence"/>
</dbReference>
<evidence type="ECO:0000313" key="3">
    <source>
        <dbReference type="Proteomes" id="UP001602119"/>
    </source>
</evidence>
<protein>
    <submittedName>
        <fullName evidence="2">Uncharacterized protein</fullName>
    </submittedName>
</protein>
<evidence type="ECO:0000313" key="2">
    <source>
        <dbReference type="EMBL" id="MFF4774095.1"/>
    </source>
</evidence>
<feature type="region of interest" description="Disordered" evidence="1">
    <location>
        <begin position="63"/>
        <end position="108"/>
    </location>
</feature>
<proteinExistence type="predicted"/>